<dbReference type="EMBL" id="AAYY01000008">
    <property type="protein sequence ID" value="EDP43406.1"/>
    <property type="molecule type" value="Genomic_DNA"/>
</dbReference>
<dbReference type="KEGG" id="mgl:MGL_2416"/>
<dbReference type="GeneID" id="5854927"/>
<dbReference type="PANTHER" id="PTHR11839:SF1">
    <property type="entry name" value="ADP-SUGAR PYROPHOSPHATASE"/>
    <property type="match status" value="1"/>
</dbReference>
<reference evidence="3 4" key="1">
    <citation type="journal article" date="2007" name="Proc. Natl. Acad. Sci. U.S.A.">
        <title>Dandruff-associated Malassezia genomes reveal convergent and divergent virulence traits shared with plant and human fungal pathogens.</title>
        <authorList>
            <person name="Xu J."/>
            <person name="Saunders C.W."/>
            <person name="Hu P."/>
            <person name="Grant R.A."/>
            <person name="Boekhout T."/>
            <person name="Kuramae E.E."/>
            <person name="Kronstad J.W."/>
            <person name="Deangelis Y.M."/>
            <person name="Reeder N.L."/>
            <person name="Johnstone K.R."/>
            <person name="Leland M."/>
            <person name="Fieno A.M."/>
            <person name="Begley W.M."/>
            <person name="Sun Y."/>
            <person name="Lacey M.P."/>
            <person name="Chaudhary T."/>
            <person name="Keough T."/>
            <person name="Chu L."/>
            <person name="Sears R."/>
            <person name="Yuan B."/>
            <person name="Dawson T.L.Jr."/>
        </authorList>
    </citation>
    <scope>NUCLEOTIDE SEQUENCE [LARGE SCALE GENOMIC DNA]</scope>
    <source>
        <strain evidence="4">ATCC MYA-4612 / CBS 7966</strain>
    </source>
</reference>
<keyword evidence="4" id="KW-1185">Reference proteome</keyword>
<protein>
    <recommendedName>
        <fullName evidence="2">Nudix hydrolase domain-containing protein</fullName>
    </recommendedName>
</protein>
<dbReference type="GO" id="GO:0047631">
    <property type="term" value="F:ADP-ribose diphosphatase activity"/>
    <property type="evidence" value="ECO:0007669"/>
    <property type="project" value="TreeGrafter"/>
</dbReference>
<dbReference type="Pfam" id="PF00293">
    <property type="entry name" value="NUDIX"/>
    <property type="match status" value="1"/>
</dbReference>
<dbReference type="OMA" id="AKLYHWA"/>
<dbReference type="InterPro" id="IPR000086">
    <property type="entry name" value="NUDIX_hydrolase_dom"/>
</dbReference>
<dbReference type="GO" id="GO:0006753">
    <property type="term" value="P:nucleoside phosphate metabolic process"/>
    <property type="evidence" value="ECO:0007669"/>
    <property type="project" value="TreeGrafter"/>
</dbReference>
<feature type="domain" description="Nudix hydrolase" evidence="2">
    <location>
        <begin position="7"/>
        <end position="159"/>
    </location>
</feature>
<sequence>MVRSNLYLQTAVAILTVIKRPSVEPHILLVTQFRPPVGACVVELPAGLVDAGEDGDEGAKRAALRELEEETGYGAASMPGATVSVQSLSDVMYNDPGLTGANMKLCVIHIELSDDAAEPIARPDEGEYIDKHLVPLASLVSQLQGTYNKDGIAYDEAFKKQGYEVDARLSHIAAGIELGSGLVKNSRST</sequence>
<accession>A8Q3I8</accession>
<organism evidence="3 4">
    <name type="scientific">Malassezia globosa (strain ATCC MYA-4612 / CBS 7966)</name>
    <name type="common">Dandruff-associated fungus</name>
    <dbReference type="NCBI Taxonomy" id="425265"/>
    <lineage>
        <taxon>Eukaryota</taxon>
        <taxon>Fungi</taxon>
        <taxon>Dikarya</taxon>
        <taxon>Basidiomycota</taxon>
        <taxon>Ustilaginomycotina</taxon>
        <taxon>Malasseziomycetes</taxon>
        <taxon>Malasseziales</taxon>
        <taxon>Malasseziaceae</taxon>
        <taxon>Malassezia</taxon>
    </lineage>
</organism>
<dbReference type="GO" id="GO:0005634">
    <property type="term" value="C:nucleus"/>
    <property type="evidence" value="ECO:0007669"/>
    <property type="project" value="TreeGrafter"/>
</dbReference>
<dbReference type="SUPFAM" id="SSF55811">
    <property type="entry name" value="Nudix"/>
    <property type="match status" value="1"/>
</dbReference>
<dbReference type="Gene3D" id="3.90.79.10">
    <property type="entry name" value="Nucleoside Triphosphate Pyrophosphohydrolase"/>
    <property type="match status" value="1"/>
</dbReference>
<dbReference type="VEuPathDB" id="FungiDB:MGL_2416"/>
<dbReference type="PANTHER" id="PTHR11839">
    <property type="entry name" value="UDP/ADP-SUGAR PYROPHOSPHATASE"/>
    <property type="match status" value="1"/>
</dbReference>
<name>A8Q3I8_MALGO</name>
<dbReference type="OrthoDB" id="10249920at2759"/>
<dbReference type="GO" id="GO:0019693">
    <property type="term" value="P:ribose phosphate metabolic process"/>
    <property type="evidence" value="ECO:0007669"/>
    <property type="project" value="TreeGrafter"/>
</dbReference>
<evidence type="ECO:0000313" key="4">
    <source>
        <dbReference type="Proteomes" id="UP000008837"/>
    </source>
</evidence>
<keyword evidence="1" id="KW-0378">Hydrolase</keyword>
<dbReference type="RefSeq" id="XP_001730620.1">
    <property type="nucleotide sequence ID" value="XM_001730568.1"/>
</dbReference>
<dbReference type="FunCoup" id="A8Q3I8">
    <property type="interactions" value="387"/>
</dbReference>
<dbReference type="InParanoid" id="A8Q3I8"/>
<comment type="caution">
    <text evidence="3">The sequence shown here is derived from an EMBL/GenBank/DDBJ whole genome shotgun (WGS) entry which is preliminary data.</text>
</comment>
<evidence type="ECO:0000256" key="1">
    <source>
        <dbReference type="ARBA" id="ARBA00022801"/>
    </source>
</evidence>
<dbReference type="Proteomes" id="UP000008837">
    <property type="component" value="Unassembled WGS sequence"/>
</dbReference>
<proteinExistence type="predicted"/>
<evidence type="ECO:0000259" key="2">
    <source>
        <dbReference type="PROSITE" id="PS51462"/>
    </source>
</evidence>
<dbReference type="CDD" id="cd18888">
    <property type="entry name" value="NUDIX_ADPRase_Nudt5"/>
    <property type="match status" value="1"/>
</dbReference>
<evidence type="ECO:0000313" key="3">
    <source>
        <dbReference type="EMBL" id="EDP43406.1"/>
    </source>
</evidence>
<dbReference type="PROSITE" id="PS51462">
    <property type="entry name" value="NUDIX"/>
    <property type="match status" value="1"/>
</dbReference>
<dbReference type="STRING" id="425265.A8Q3I8"/>
<dbReference type="InterPro" id="IPR015797">
    <property type="entry name" value="NUDIX_hydrolase-like_dom_sf"/>
</dbReference>
<dbReference type="AlphaFoldDB" id="A8Q3I8"/>
<gene>
    <name evidence="3" type="ORF">MGL_2416</name>
</gene>